<gene>
    <name evidence="1" type="ORF">GCM10007140_02340</name>
</gene>
<reference evidence="1" key="1">
    <citation type="journal article" date="2014" name="Int. J. Syst. Evol. Microbiol.">
        <title>Complete genome sequence of Corynebacterium casei LMG S-19264T (=DSM 44701T), isolated from a smear-ripened cheese.</title>
        <authorList>
            <consortium name="US DOE Joint Genome Institute (JGI-PGF)"/>
            <person name="Walter F."/>
            <person name="Albersmeier A."/>
            <person name="Kalinowski J."/>
            <person name="Ruckert C."/>
        </authorList>
    </citation>
    <scope>NUCLEOTIDE SEQUENCE</scope>
    <source>
        <strain evidence="1">CGMCC 1.12698</strain>
    </source>
</reference>
<dbReference type="Proteomes" id="UP000605259">
    <property type="component" value="Unassembled WGS sequence"/>
</dbReference>
<proteinExistence type="predicted"/>
<dbReference type="EMBL" id="BMFK01000001">
    <property type="protein sequence ID" value="GGE55501.1"/>
    <property type="molecule type" value="Genomic_DNA"/>
</dbReference>
<dbReference type="AlphaFoldDB" id="A0A917AIV4"/>
<name>A0A917AIV4_9BACI</name>
<protein>
    <submittedName>
        <fullName evidence="1">Uncharacterized protein</fullName>
    </submittedName>
</protein>
<reference evidence="1" key="2">
    <citation type="submission" date="2020-09" db="EMBL/GenBank/DDBJ databases">
        <authorList>
            <person name="Sun Q."/>
            <person name="Zhou Y."/>
        </authorList>
    </citation>
    <scope>NUCLEOTIDE SEQUENCE</scope>
    <source>
        <strain evidence="1">CGMCC 1.12698</strain>
    </source>
</reference>
<sequence length="277" mass="32044">MLDKYVKKEIRFDEIVDLEEIYDLPTLLCVELDGTSYEFLLNLKKESNKAIVFGSGAYDAKIMKPPVFQRHSWAEAFNESTIFYNDPTLYLGELNIGWGYGTANTHFLKNIAVILEKLFLRKNILHEHVLFYGSSAGGFMSLMLSGMLEGSTALVNNPQVIFTNFYESHVTKLFSLIHPNEEVNFYKEANKERISVLDFYKKINRVPKIYYLQNISCLHDIHNQMQPFIMGLSKIASDENYSEKVELVLYCDEKKGHNPLDYDETVYYIKKYVGCLG</sequence>
<dbReference type="RefSeq" id="WP_229722109.1">
    <property type="nucleotide sequence ID" value="NZ_BMFK01000001.1"/>
</dbReference>
<evidence type="ECO:0000313" key="2">
    <source>
        <dbReference type="Proteomes" id="UP000605259"/>
    </source>
</evidence>
<keyword evidence="2" id="KW-1185">Reference proteome</keyword>
<accession>A0A917AIV4</accession>
<organism evidence="1 2">
    <name type="scientific">Priestia taiwanensis</name>
    <dbReference type="NCBI Taxonomy" id="1347902"/>
    <lineage>
        <taxon>Bacteria</taxon>
        <taxon>Bacillati</taxon>
        <taxon>Bacillota</taxon>
        <taxon>Bacilli</taxon>
        <taxon>Bacillales</taxon>
        <taxon>Bacillaceae</taxon>
        <taxon>Priestia</taxon>
    </lineage>
</organism>
<comment type="caution">
    <text evidence="1">The sequence shown here is derived from an EMBL/GenBank/DDBJ whole genome shotgun (WGS) entry which is preliminary data.</text>
</comment>
<evidence type="ECO:0000313" key="1">
    <source>
        <dbReference type="EMBL" id="GGE55501.1"/>
    </source>
</evidence>